<sequence>MEPRYSCFVKTGICSAGLLETGSSVESFLITTAAGTLSVLTPDSSGSYRSKPLEFDPQKVVAATPALRPNSAFLDLAFSASSSGVMSVNLSEDCLYTVNDLVCDATLLSAVSMCRLTTAERCFVSMLRKNKSNVASAIPPLVLLAQQCNVSAYRIPTTASLTQNQTETFWVPTGDVVVHMATFLPLASHLKMSEGDSEVDEAELDYFVVSRDRYGRYFRGEELLAEKRLPTHVLRMKTLGRFILLFLADHSLYLLYLNEVSILQLHRFPSDCSLIDACLLEKPSSNILLEKRPLSTSTSFKALEAKTIEESFDLNPTTASTSKTANRSTADGIPLIVKLQLTKITFSVLTFHPTAVDRGMPSVMELPIHDFPIALPVTETALSTKSVKCTIDSGTLSALPDKSLLWIIASDTLLTFSVRVFTDIYSMLLAYNFRGHICNSSHDFSQSNDVHDAMHLLAKKRTLMAQLQLLRQQQVSNSAQESCTDADKDQGNDGSREYTFGDLLREARLLGIYCADVESRSMLLSLNCSPGHYLIKVALPEQLFVHSFAILDPNTGAAKSVFAPLNVRDASSEFRKICCGSGDSSVAASLGPIVRDSSLHMSTRFLNMEHRIQHALLLNGHDHAIDVVNDTTVMEIDKVRNVFLSELARTHLSEKYTTSLPSSHHISHHLNKNAQPESIVELPISSDIIEEYAGSTIILQLAVTQTNLSSATHGISIPISVSLPVCPMMRLCSSSFCSTLASFEGGSLMVLLEEVASLTMNFNNYKILSTKLADILCKPILIALPDDHDALDGKLEQANEFVFFVESCNSTSLLQLLSEASDDDLPLPKLLGYSVESKSLGLLAKTRIATVFRVHCFFENLQLTKVRLSGLDITLLISFAQKLATVLLPNGADVTLFRELCSSLRFSPKARSFLTAVRSMYRSSQNQLGHVSAGLSELSSRMLLDCDQTLDLTSVCFYRRALDQLQHLKNSIRITIKQALDAQEANKAFGYCQAYLDSLEASLLFINSSKVDDIKAWMNSDSSPAVLEWGE</sequence>
<comment type="caution">
    <text evidence="1">The sequence shown here is derived from an EMBL/GenBank/DDBJ whole genome shotgun (WGS) entry which is preliminary data.</text>
</comment>
<name>D3KGH6_GIAIC</name>
<dbReference type="AlphaFoldDB" id="D3KGH6"/>
<keyword evidence="2" id="KW-1185">Reference proteome</keyword>
<protein>
    <submittedName>
        <fullName evidence="1">Uncharacterized protein</fullName>
    </submittedName>
</protein>
<evidence type="ECO:0000313" key="2">
    <source>
        <dbReference type="Proteomes" id="UP000001548"/>
    </source>
</evidence>
<accession>D3KGH6</accession>
<dbReference type="Proteomes" id="UP000001548">
    <property type="component" value="Unassembled WGS sequence"/>
</dbReference>
<evidence type="ECO:0000313" key="1">
    <source>
        <dbReference type="EMBL" id="KAE8305452.1"/>
    </source>
</evidence>
<dbReference type="EMBL" id="AACB03000001">
    <property type="protein sequence ID" value="KAE8305452.1"/>
    <property type="molecule type" value="Genomic_DNA"/>
</dbReference>
<gene>
    <name evidence="1" type="ORF">GL50803_009238</name>
</gene>
<organism evidence="1 2">
    <name type="scientific">Giardia intestinalis (strain ATCC 50803 / WB clone C6)</name>
    <name type="common">Giardia lamblia</name>
    <dbReference type="NCBI Taxonomy" id="184922"/>
    <lineage>
        <taxon>Eukaryota</taxon>
        <taxon>Metamonada</taxon>
        <taxon>Diplomonadida</taxon>
        <taxon>Hexamitidae</taxon>
        <taxon>Giardiinae</taxon>
        <taxon>Giardia</taxon>
    </lineage>
</organism>
<dbReference type="OMA" id="MLLDCDQ"/>
<dbReference type="VEuPathDB" id="GiardiaDB:GL50803_9238"/>
<reference evidence="1 2" key="1">
    <citation type="journal article" date="2007" name="Science">
        <title>Genomic minimalism in the early diverging intestinal parasite Giardia lamblia.</title>
        <authorList>
            <person name="Morrison H.G."/>
            <person name="McArthur A.G."/>
            <person name="Gillin F.D."/>
            <person name="Aley S.B."/>
            <person name="Adam R.D."/>
            <person name="Olsen G.J."/>
            <person name="Best A.A."/>
            <person name="Cande W.Z."/>
            <person name="Chen F."/>
            <person name="Cipriano M.J."/>
            <person name="Davids B.J."/>
            <person name="Dawson S.C."/>
            <person name="Elmendorf H.G."/>
            <person name="Hehl A.B."/>
            <person name="Holder M.E."/>
            <person name="Huse S.M."/>
            <person name="Kim U.U."/>
            <person name="Lasek-Nesselquist E."/>
            <person name="Manning G."/>
            <person name="Nigam A."/>
            <person name="Nixon J.E."/>
            <person name="Palm D."/>
            <person name="Passamaneck N.E."/>
            <person name="Prabhu A."/>
            <person name="Reich C.I."/>
            <person name="Reiner D.S."/>
            <person name="Samuelson J."/>
            <person name="Svard S.G."/>
            <person name="Sogin M.L."/>
        </authorList>
    </citation>
    <scope>NUCLEOTIDE SEQUENCE [LARGE SCALE GENOMIC DNA]</scope>
    <source>
        <strain evidence="1 2">WB C6</strain>
    </source>
</reference>
<proteinExistence type="predicted"/>
<dbReference type="HOGENOM" id="CLU_294313_0_0_1"/>